<dbReference type="Gene3D" id="1.10.150.520">
    <property type="match status" value="1"/>
</dbReference>
<dbReference type="SUPFAM" id="SSF56784">
    <property type="entry name" value="HAD-like"/>
    <property type="match status" value="1"/>
</dbReference>
<dbReference type="InterPro" id="IPR023214">
    <property type="entry name" value="HAD_sf"/>
</dbReference>
<evidence type="ECO:0000256" key="3">
    <source>
        <dbReference type="ARBA" id="ARBA00022842"/>
    </source>
</evidence>
<keyword evidence="5" id="KW-1185">Reference proteome</keyword>
<dbReference type="Pfam" id="PF00702">
    <property type="entry name" value="Hydrolase"/>
    <property type="match status" value="1"/>
</dbReference>
<dbReference type="EMBL" id="CP090978">
    <property type="protein sequence ID" value="UJF33198.1"/>
    <property type="molecule type" value="Genomic_DNA"/>
</dbReference>
<organism evidence="4 5">
    <name type="scientific">Paenibacillus hexagrammi</name>
    <dbReference type="NCBI Taxonomy" id="2908839"/>
    <lineage>
        <taxon>Bacteria</taxon>
        <taxon>Bacillati</taxon>
        <taxon>Bacillota</taxon>
        <taxon>Bacilli</taxon>
        <taxon>Bacillales</taxon>
        <taxon>Paenibacillaceae</taxon>
        <taxon>Paenibacillus</taxon>
    </lineage>
</organism>
<evidence type="ECO:0000256" key="1">
    <source>
        <dbReference type="ARBA" id="ARBA00022723"/>
    </source>
</evidence>
<dbReference type="InterPro" id="IPR036412">
    <property type="entry name" value="HAD-like_sf"/>
</dbReference>
<dbReference type="PANTHER" id="PTHR46470">
    <property type="entry name" value="N-ACYLNEURAMINATE-9-PHOSPHATASE"/>
    <property type="match status" value="1"/>
</dbReference>
<protein>
    <submittedName>
        <fullName evidence="4">HAD family hydrolase</fullName>
    </submittedName>
</protein>
<proteinExistence type="predicted"/>
<gene>
    <name evidence="4" type="ORF">L0M14_27295</name>
</gene>
<keyword evidence="2 4" id="KW-0378">Hydrolase</keyword>
<dbReference type="Proteomes" id="UP001649230">
    <property type="component" value="Chromosome"/>
</dbReference>
<accession>A0ABY3SGN6</accession>
<dbReference type="RefSeq" id="WP_235119536.1">
    <property type="nucleotide sequence ID" value="NZ_CP090978.1"/>
</dbReference>
<dbReference type="Gene3D" id="3.40.50.1000">
    <property type="entry name" value="HAD superfamily/HAD-like"/>
    <property type="match status" value="1"/>
</dbReference>
<dbReference type="InterPro" id="IPR051400">
    <property type="entry name" value="HAD-like_hydrolase"/>
</dbReference>
<evidence type="ECO:0000313" key="5">
    <source>
        <dbReference type="Proteomes" id="UP001649230"/>
    </source>
</evidence>
<dbReference type="PANTHER" id="PTHR46470:SF2">
    <property type="entry name" value="GLYCERALDEHYDE 3-PHOSPHATE PHOSPHATASE"/>
    <property type="match status" value="1"/>
</dbReference>
<evidence type="ECO:0000256" key="2">
    <source>
        <dbReference type="ARBA" id="ARBA00022801"/>
    </source>
</evidence>
<reference evidence="4 5" key="1">
    <citation type="journal article" date="2024" name="Int. J. Syst. Evol. Microbiol.">
        <title>Paenibacillus hexagrammi sp. nov., a novel bacterium isolated from the gut content of Hexagrammos agrammus.</title>
        <authorList>
            <person name="Jung H.K."/>
            <person name="Kim D.G."/>
            <person name="Zin H."/>
            <person name="Park J."/>
            <person name="Jung H."/>
            <person name="Kim Y.O."/>
            <person name="Kong H.J."/>
            <person name="Kim J.W."/>
            <person name="Kim Y.S."/>
        </authorList>
    </citation>
    <scope>NUCLEOTIDE SEQUENCE [LARGE SCALE GENOMIC DNA]</scope>
    <source>
        <strain evidence="4 5">YPD9-1</strain>
    </source>
</reference>
<dbReference type="GO" id="GO:0016787">
    <property type="term" value="F:hydrolase activity"/>
    <property type="evidence" value="ECO:0007669"/>
    <property type="project" value="UniProtKB-KW"/>
</dbReference>
<keyword evidence="3" id="KW-0460">Magnesium</keyword>
<dbReference type="SFLD" id="SFLDG01129">
    <property type="entry name" value="C1.5:_HAD__Beta-PGM__Phosphata"/>
    <property type="match status" value="1"/>
</dbReference>
<evidence type="ECO:0000313" key="4">
    <source>
        <dbReference type="EMBL" id="UJF33198.1"/>
    </source>
</evidence>
<sequence length="227" mass="26163">MSVLVFDLDDTLYDESSYVRSGFQAVGNWLHQEYGIDPEQSLVYMMQVLSEKGRGQVFDNVLRQIGHYSKKNVQQCLSVYRGHKPNLTLHEDAVRCLEAFKEYPMYIVTDGNKLVQQRKLESLGLMSHPAIKKCFISRRFGLHNEKPSPYCFHQISRLEGIGPSDIAYVGDNPNKDFVGIKPLGFHTVRIRRGPFAICRSRRNTKRNVSSIVWMSCGSYVIRFLHKE</sequence>
<dbReference type="SFLD" id="SFLDS00003">
    <property type="entry name" value="Haloacid_Dehalogenase"/>
    <property type="match status" value="1"/>
</dbReference>
<keyword evidence="1" id="KW-0479">Metal-binding</keyword>
<name>A0ABY3SGN6_9BACL</name>